<protein>
    <submittedName>
        <fullName evidence="2">Uncharacterized protein</fullName>
    </submittedName>
</protein>
<dbReference type="EMBL" id="PFEA01000009">
    <property type="protein sequence ID" value="PJE60038.1"/>
    <property type="molecule type" value="Genomic_DNA"/>
</dbReference>
<dbReference type="AlphaFoldDB" id="A0A2M8KJF6"/>
<reference evidence="3" key="1">
    <citation type="submission" date="2017-09" db="EMBL/GenBank/DDBJ databases">
        <title>Depth-based differentiation of microbial function through sediment-hosted aquifers and enrichment of novel symbionts in the deep terrestrial subsurface.</title>
        <authorList>
            <person name="Probst A.J."/>
            <person name="Ladd B."/>
            <person name="Jarett J.K."/>
            <person name="Geller-Mcgrath D.E."/>
            <person name="Sieber C.M.K."/>
            <person name="Emerson J.B."/>
            <person name="Anantharaman K."/>
            <person name="Thomas B.C."/>
            <person name="Malmstrom R."/>
            <person name="Stieglmeier M."/>
            <person name="Klingl A."/>
            <person name="Woyke T."/>
            <person name="Ryan C.M."/>
            <person name="Banfield J.F."/>
        </authorList>
    </citation>
    <scope>NUCLEOTIDE SEQUENCE [LARGE SCALE GENOMIC DNA]</scope>
</reference>
<evidence type="ECO:0000256" key="1">
    <source>
        <dbReference type="SAM" id="Phobius"/>
    </source>
</evidence>
<keyword evidence="1" id="KW-0472">Membrane</keyword>
<keyword evidence="1" id="KW-0812">Transmembrane</keyword>
<organism evidence="2 3">
    <name type="scientific">Candidatus Portnoybacteria bacterium CG10_big_fil_rev_8_21_14_0_10_44_7</name>
    <dbReference type="NCBI Taxonomy" id="1974816"/>
    <lineage>
        <taxon>Bacteria</taxon>
        <taxon>Candidatus Portnoyibacteriota</taxon>
    </lineage>
</organism>
<keyword evidence="1" id="KW-1133">Transmembrane helix</keyword>
<evidence type="ECO:0000313" key="3">
    <source>
        <dbReference type="Proteomes" id="UP000231086"/>
    </source>
</evidence>
<proteinExistence type="predicted"/>
<sequence>MITLINRAFEFVTETKERLRIVTIFIVLFSLALFFFSPLIISIVVSGTSAERFGMLFVLLLTIICLALLWFAWGLCVYALGKVLRRKLHDNPD</sequence>
<gene>
    <name evidence="2" type="ORF">COU85_00450</name>
</gene>
<dbReference type="Proteomes" id="UP000231086">
    <property type="component" value="Unassembled WGS sequence"/>
</dbReference>
<feature type="transmembrane region" description="Helical" evidence="1">
    <location>
        <begin position="21"/>
        <end position="45"/>
    </location>
</feature>
<evidence type="ECO:0000313" key="2">
    <source>
        <dbReference type="EMBL" id="PJE60038.1"/>
    </source>
</evidence>
<comment type="caution">
    <text evidence="2">The sequence shown here is derived from an EMBL/GenBank/DDBJ whole genome shotgun (WGS) entry which is preliminary data.</text>
</comment>
<accession>A0A2M8KJF6</accession>
<name>A0A2M8KJF6_9BACT</name>
<feature type="transmembrane region" description="Helical" evidence="1">
    <location>
        <begin position="57"/>
        <end position="80"/>
    </location>
</feature>